<dbReference type="PROSITE" id="PS00136">
    <property type="entry name" value="SUBTILASE_ASP"/>
    <property type="match status" value="1"/>
</dbReference>
<evidence type="ECO:0000256" key="1">
    <source>
        <dbReference type="ARBA" id="ARBA00011073"/>
    </source>
</evidence>
<keyword evidence="2 8" id="KW-0645">Protease</keyword>
<feature type="repeat" description="Cell wall-binding" evidence="7">
    <location>
        <begin position="725"/>
        <end position="744"/>
    </location>
</feature>
<feature type="repeat" description="Cell wall-binding" evidence="7">
    <location>
        <begin position="685"/>
        <end position="704"/>
    </location>
</feature>
<dbReference type="InterPro" id="IPR018337">
    <property type="entry name" value="Cell_wall/Cho-bd_repeat"/>
</dbReference>
<dbReference type="PATRIC" id="fig|1125717.3.peg.386"/>
<dbReference type="Pfam" id="PF00082">
    <property type="entry name" value="Peptidase_S8"/>
    <property type="match status" value="1"/>
</dbReference>
<feature type="active site" description="Charge relay system" evidence="6 8">
    <location>
        <position position="155"/>
    </location>
</feature>
<evidence type="ECO:0000256" key="7">
    <source>
        <dbReference type="PROSITE-ProRule" id="PRU00591"/>
    </source>
</evidence>
<dbReference type="SUPFAM" id="SSF52743">
    <property type="entry name" value="Subtilisin-like"/>
    <property type="match status" value="1"/>
</dbReference>
<dbReference type="Gene3D" id="3.40.50.200">
    <property type="entry name" value="Peptidase S8/S53 domain"/>
    <property type="match status" value="1"/>
</dbReference>
<feature type="active site" description="Charge relay system" evidence="6 8">
    <location>
        <position position="196"/>
    </location>
</feature>
<dbReference type="InterPro" id="IPR022398">
    <property type="entry name" value="Peptidase_S8_His-AS"/>
</dbReference>
<evidence type="ECO:0000259" key="10">
    <source>
        <dbReference type="Pfam" id="PF00082"/>
    </source>
</evidence>
<name>J0XGX6_9ACTO</name>
<feature type="repeat" description="Cell wall-binding" evidence="7">
    <location>
        <begin position="625"/>
        <end position="644"/>
    </location>
</feature>
<dbReference type="GO" id="GO:0004252">
    <property type="term" value="F:serine-type endopeptidase activity"/>
    <property type="evidence" value="ECO:0007669"/>
    <property type="project" value="UniProtKB-UniRule"/>
</dbReference>
<dbReference type="PROSITE" id="PS51170">
    <property type="entry name" value="CW"/>
    <property type="match status" value="4"/>
</dbReference>
<dbReference type="Gene3D" id="2.10.270.10">
    <property type="entry name" value="Cholin Binding"/>
    <property type="match status" value="2"/>
</dbReference>
<dbReference type="InterPro" id="IPR050131">
    <property type="entry name" value="Peptidase_S8_subtilisin-like"/>
</dbReference>
<dbReference type="PROSITE" id="PS00138">
    <property type="entry name" value="SUBTILASE_SER"/>
    <property type="match status" value="1"/>
</dbReference>
<dbReference type="PANTHER" id="PTHR43806">
    <property type="entry name" value="PEPTIDASE S8"/>
    <property type="match status" value="1"/>
</dbReference>
<dbReference type="Pfam" id="PF19127">
    <property type="entry name" value="Choline_bind_3"/>
    <property type="match status" value="1"/>
</dbReference>
<keyword evidence="12" id="KW-1185">Reference proteome</keyword>
<evidence type="ECO:0000256" key="8">
    <source>
        <dbReference type="PROSITE-ProRule" id="PRU01240"/>
    </source>
</evidence>
<dbReference type="InterPro" id="IPR036852">
    <property type="entry name" value="Peptidase_S8/S53_dom_sf"/>
</dbReference>
<evidence type="ECO:0000313" key="12">
    <source>
        <dbReference type="Proteomes" id="UP000004578"/>
    </source>
</evidence>
<keyword evidence="3" id="KW-0677">Repeat</keyword>
<proteinExistence type="inferred from homology"/>
<feature type="domain" description="Peptidase S8/S53" evidence="10">
    <location>
        <begin position="148"/>
        <end position="436"/>
    </location>
</feature>
<dbReference type="PROSITE" id="PS51892">
    <property type="entry name" value="SUBTILASE"/>
    <property type="match status" value="1"/>
</dbReference>
<dbReference type="EMBL" id="AKFS01000060">
    <property type="protein sequence ID" value="EJF47951.1"/>
    <property type="molecule type" value="Genomic_DNA"/>
</dbReference>
<evidence type="ECO:0000313" key="11">
    <source>
        <dbReference type="EMBL" id="EJF47951.1"/>
    </source>
</evidence>
<feature type="repeat" description="Cell wall-binding" evidence="7">
    <location>
        <begin position="705"/>
        <end position="724"/>
    </location>
</feature>
<comment type="similarity">
    <text evidence="1 8 9">Belongs to the peptidase S8 family.</text>
</comment>
<accession>J0XGX6</accession>
<dbReference type="GO" id="GO:0006508">
    <property type="term" value="P:proteolysis"/>
    <property type="evidence" value="ECO:0007669"/>
    <property type="project" value="UniProtKB-KW"/>
</dbReference>
<dbReference type="AlphaFoldDB" id="J0XGX6"/>
<feature type="active site" description="Charge relay system" evidence="6 8">
    <location>
        <position position="402"/>
    </location>
</feature>
<dbReference type="PROSITE" id="PS00137">
    <property type="entry name" value="SUBTILASE_HIS"/>
    <property type="match status" value="1"/>
</dbReference>
<keyword evidence="5 8" id="KW-0720">Serine protease</keyword>
<dbReference type="InterPro" id="IPR000209">
    <property type="entry name" value="Peptidase_S8/S53_dom"/>
</dbReference>
<evidence type="ECO:0000256" key="4">
    <source>
        <dbReference type="ARBA" id="ARBA00022801"/>
    </source>
</evidence>
<sequence length="766" mass="80946">MNLPVGASESDFATAVSKAGDVGGVVLAQYPVFNSFFVQSVKAAFAPDLGAALVAAGISYDSIGPTRYATVSGAEVKVERNQGTPGENQAVAEAVANHDDSLSPNSQLNDFAPEGGTDFTPDEGDANAWGLYAVGSVQAQQVDVPRAKVTVGVLDTGIDADHPDLKDQVDRTRSVGCASNGIANQDYSAWKDDHYHGTHVAGTIAAAHNGIGVDGVAPEATLVAIKTSNSNGSFYPEYVACAFTWAADHGVDVTNASFYMDPWAFWLPNDPTQAAGMEAGSRAVHYAHLKGVVNVAAEGNANDDHDNPTVDTSSPNDVEGAAFTRDVTGGIDVPAMLNDDVISVSALALLDGQDASTGRLDRAYFSNYGVKSVDVAAPGMRVWSTVPTGIRESGYAYLSGTSMASPHAAGVVALLKEVHPGYTADQLVALLKQQAAYSFDRLTVPADGKEYRGAGLVNALAAVTRDQEKPVVSSVEYSTDNATWQPLEGATLSGAIYVRATVTGSVTSASLDVAGLATVSKTVDEGADSVVVESGLVDLANLHLSGPDATPVNATVTAKGANNDPAADDDITQAVGFFATAVKTGRWMNTGKGWFYQYSDGTHPSSEVVEIDGIAYRFDADGYLAYGWDKADGKWYYYGPNGRASGWTRVNSLWYYLDPSTGQMRIGWTKVGDSLYYLEASGVMTIGWKSIDGSWYLFDASGAMTTGWQASNGSWYYLNEDGTMATGWKGVDGYWYYLKPSGEMATGTQWVDGRWQNFDSSGRWIG</sequence>
<evidence type="ECO:0000256" key="5">
    <source>
        <dbReference type="ARBA" id="ARBA00022825"/>
    </source>
</evidence>
<keyword evidence="4 8" id="KW-0378">Hydrolase</keyword>
<evidence type="ECO:0000256" key="6">
    <source>
        <dbReference type="PIRSR" id="PIRSR615500-1"/>
    </source>
</evidence>
<organism evidence="11 12">
    <name type="scientific">Schaalia georgiae F0490</name>
    <dbReference type="NCBI Taxonomy" id="1125717"/>
    <lineage>
        <taxon>Bacteria</taxon>
        <taxon>Bacillati</taxon>
        <taxon>Actinomycetota</taxon>
        <taxon>Actinomycetes</taxon>
        <taxon>Actinomycetales</taxon>
        <taxon>Actinomycetaceae</taxon>
        <taxon>Schaalia</taxon>
    </lineage>
</organism>
<evidence type="ECO:0000256" key="9">
    <source>
        <dbReference type="RuleBase" id="RU003355"/>
    </source>
</evidence>
<evidence type="ECO:0000256" key="2">
    <source>
        <dbReference type="ARBA" id="ARBA00022670"/>
    </source>
</evidence>
<dbReference type="Proteomes" id="UP000004578">
    <property type="component" value="Unassembled WGS sequence"/>
</dbReference>
<dbReference type="PANTHER" id="PTHR43806:SF11">
    <property type="entry name" value="CEREVISIN-RELATED"/>
    <property type="match status" value="1"/>
</dbReference>
<reference evidence="11 12" key="1">
    <citation type="submission" date="2012-05" db="EMBL/GenBank/DDBJ databases">
        <authorList>
            <person name="Harkins D.M."/>
            <person name="Madupu R."/>
            <person name="Durkin A.S."/>
            <person name="Torralba M."/>
            <person name="Methe B."/>
            <person name="Sutton G.G."/>
            <person name="Nelson K.E."/>
        </authorList>
    </citation>
    <scope>NUCLEOTIDE SEQUENCE [LARGE SCALE GENOMIC DNA]</scope>
    <source>
        <strain evidence="11 12">F0490</strain>
    </source>
</reference>
<dbReference type="SUPFAM" id="SSF69360">
    <property type="entry name" value="Cell wall binding repeat"/>
    <property type="match status" value="1"/>
</dbReference>
<dbReference type="PRINTS" id="PR00723">
    <property type="entry name" value="SUBTILISIN"/>
</dbReference>
<gene>
    <name evidence="11" type="ORF">HMPREF1317_1755</name>
</gene>
<protein>
    <submittedName>
        <fullName evidence="11">Peptidase, S8/S53 family</fullName>
    </submittedName>
</protein>
<dbReference type="InterPro" id="IPR023828">
    <property type="entry name" value="Peptidase_S8_Ser-AS"/>
</dbReference>
<dbReference type="InterPro" id="IPR015500">
    <property type="entry name" value="Peptidase_S8_subtilisin-rel"/>
</dbReference>
<comment type="caution">
    <text evidence="11">The sequence shown here is derived from an EMBL/GenBank/DDBJ whole genome shotgun (WGS) entry which is preliminary data.</text>
</comment>
<evidence type="ECO:0000256" key="3">
    <source>
        <dbReference type="ARBA" id="ARBA00022737"/>
    </source>
</evidence>
<dbReference type="Pfam" id="PF01473">
    <property type="entry name" value="Choline_bind_1"/>
    <property type="match status" value="3"/>
</dbReference>
<dbReference type="InterPro" id="IPR023827">
    <property type="entry name" value="Peptidase_S8_Asp-AS"/>
</dbReference>